<dbReference type="SMART" id="SM01002">
    <property type="entry name" value="AlaDh_PNT_C"/>
    <property type="match status" value="1"/>
</dbReference>
<accession>A0ABY6DYT0</accession>
<proteinExistence type="inferred from homology"/>
<feature type="domain" description="Alanine dehydrogenase/pyridine nucleotide transhydrogenase N-terminal" evidence="10">
    <location>
        <begin position="4"/>
        <end position="137"/>
    </location>
</feature>
<evidence type="ECO:0000313" key="11">
    <source>
        <dbReference type="EMBL" id="UXY17008.1"/>
    </source>
</evidence>
<dbReference type="Gene3D" id="3.40.50.720">
    <property type="entry name" value="NAD(P)-binding Rossmann-like Domain"/>
    <property type="match status" value="2"/>
</dbReference>
<evidence type="ECO:0000256" key="8">
    <source>
        <dbReference type="ARBA" id="ARBA00048202"/>
    </source>
</evidence>
<dbReference type="SMART" id="SM01003">
    <property type="entry name" value="AlaDh_PNT_N"/>
    <property type="match status" value="1"/>
</dbReference>
<comment type="similarity">
    <text evidence="2">Belongs to the AlaDH/PNT family.</text>
</comment>
<dbReference type="PANTHER" id="PTHR10160">
    <property type="entry name" value="NAD(P) TRANSHYDROGENASE"/>
    <property type="match status" value="1"/>
</dbReference>
<dbReference type="InterPro" id="IPR007698">
    <property type="entry name" value="AlaDH/PNT_NAD(H)-bd"/>
</dbReference>
<evidence type="ECO:0000256" key="1">
    <source>
        <dbReference type="ARBA" id="ARBA00003943"/>
    </source>
</evidence>
<protein>
    <recommendedName>
        <fullName evidence="3">proton-translocating NAD(P)(+) transhydrogenase</fullName>
        <ecNumber evidence="3">7.1.1.1</ecNumber>
    </recommendedName>
</protein>
<keyword evidence="4" id="KW-0547">Nucleotide-binding</keyword>
<dbReference type="GO" id="GO:0016491">
    <property type="term" value="F:oxidoreductase activity"/>
    <property type="evidence" value="ECO:0007669"/>
    <property type="project" value="UniProtKB-KW"/>
</dbReference>
<dbReference type="Proteomes" id="UP001061302">
    <property type="component" value="Chromosome"/>
</dbReference>
<dbReference type="InterPro" id="IPR007886">
    <property type="entry name" value="AlaDH/PNT_N"/>
</dbReference>
<dbReference type="Pfam" id="PF05222">
    <property type="entry name" value="AlaDh_PNT_N"/>
    <property type="match status" value="1"/>
</dbReference>
<dbReference type="InterPro" id="IPR036291">
    <property type="entry name" value="NAD(P)-bd_dom_sf"/>
</dbReference>
<gene>
    <name evidence="11" type="ORF">N8I74_08360</name>
</gene>
<evidence type="ECO:0000256" key="3">
    <source>
        <dbReference type="ARBA" id="ARBA00012943"/>
    </source>
</evidence>
<dbReference type="EMBL" id="CP106753">
    <property type="protein sequence ID" value="UXY17008.1"/>
    <property type="molecule type" value="Genomic_DNA"/>
</dbReference>
<dbReference type="SUPFAM" id="SSF52283">
    <property type="entry name" value="Formate/glycerate dehydrogenase catalytic domain-like"/>
    <property type="match status" value="1"/>
</dbReference>
<dbReference type="Pfam" id="PF01262">
    <property type="entry name" value="AlaDh_PNT_C"/>
    <property type="match status" value="1"/>
</dbReference>
<keyword evidence="5" id="KW-0521">NADP</keyword>
<reference evidence="11" key="1">
    <citation type="submission" date="2022-10" db="EMBL/GenBank/DDBJ databases">
        <title>Chitiniphilus purpureus sp. nov., a novel chitin-degrading bacterium isolated from crawfish pond sediment.</title>
        <authorList>
            <person name="Li K."/>
        </authorList>
    </citation>
    <scope>NUCLEOTIDE SEQUENCE</scope>
    <source>
        <strain evidence="11">CD1</strain>
    </source>
</reference>
<evidence type="ECO:0000256" key="4">
    <source>
        <dbReference type="ARBA" id="ARBA00022741"/>
    </source>
</evidence>
<evidence type="ECO:0000259" key="9">
    <source>
        <dbReference type="SMART" id="SM01002"/>
    </source>
</evidence>
<keyword evidence="7" id="KW-0520">NAD</keyword>
<keyword evidence="6" id="KW-1278">Translocase</keyword>
<evidence type="ECO:0000259" key="10">
    <source>
        <dbReference type="SMART" id="SM01003"/>
    </source>
</evidence>
<evidence type="ECO:0000256" key="6">
    <source>
        <dbReference type="ARBA" id="ARBA00022967"/>
    </source>
</evidence>
<dbReference type="NCBIfam" id="NF006942">
    <property type="entry name" value="PRK09424.1"/>
    <property type="match status" value="1"/>
</dbReference>
<dbReference type="SUPFAM" id="SSF51735">
    <property type="entry name" value="NAD(P)-binding Rossmann-fold domains"/>
    <property type="match status" value="1"/>
</dbReference>
<name>A0ABY6DYT0_9NEIS</name>
<comment type="function">
    <text evidence="1">The transhydrogenation between NADH and NADP is coupled to respiration and ATP hydrolysis and functions as a proton pump across the membrane.</text>
</comment>
<evidence type="ECO:0000256" key="7">
    <source>
        <dbReference type="ARBA" id="ARBA00023027"/>
    </source>
</evidence>
<keyword evidence="12" id="KW-1185">Reference proteome</keyword>
<dbReference type="PANTHER" id="PTHR10160:SF19">
    <property type="entry name" value="PROTON-TRANSLOCATING NAD(P)(+) TRANSHYDROGENASE"/>
    <property type="match status" value="1"/>
</dbReference>
<organism evidence="11 12">
    <name type="scientific">Chitiniphilus purpureus</name>
    <dbReference type="NCBI Taxonomy" id="2981137"/>
    <lineage>
        <taxon>Bacteria</taxon>
        <taxon>Pseudomonadati</taxon>
        <taxon>Pseudomonadota</taxon>
        <taxon>Betaproteobacteria</taxon>
        <taxon>Neisseriales</taxon>
        <taxon>Chitinibacteraceae</taxon>
        <taxon>Chitiniphilus</taxon>
    </lineage>
</organism>
<keyword evidence="11" id="KW-0560">Oxidoreductase</keyword>
<dbReference type="PROSITE" id="PS00837">
    <property type="entry name" value="ALADH_PNT_2"/>
    <property type="match status" value="1"/>
</dbReference>
<dbReference type="CDD" id="cd05304">
    <property type="entry name" value="Rubrum_tdh"/>
    <property type="match status" value="1"/>
</dbReference>
<feature type="domain" description="Alanine dehydrogenase/pyridine nucleotide transhydrogenase NAD(H)-binding" evidence="9">
    <location>
        <begin position="146"/>
        <end position="315"/>
    </location>
</feature>
<dbReference type="RefSeq" id="WP_263126436.1">
    <property type="nucleotide sequence ID" value="NZ_CP106753.1"/>
</dbReference>
<evidence type="ECO:0000256" key="2">
    <source>
        <dbReference type="ARBA" id="ARBA00005689"/>
    </source>
</evidence>
<evidence type="ECO:0000313" key="12">
    <source>
        <dbReference type="Proteomes" id="UP001061302"/>
    </source>
</evidence>
<comment type="catalytic activity">
    <reaction evidence="8">
        <text>NAD(+) + NADPH + H(+)(in) = NADH + NADP(+) + H(+)(out)</text>
        <dbReference type="Rhea" id="RHEA:47992"/>
        <dbReference type="ChEBI" id="CHEBI:15378"/>
        <dbReference type="ChEBI" id="CHEBI:57540"/>
        <dbReference type="ChEBI" id="CHEBI:57783"/>
        <dbReference type="ChEBI" id="CHEBI:57945"/>
        <dbReference type="ChEBI" id="CHEBI:58349"/>
        <dbReference type="EC" id="7.1.1.1"/>
    </reaction>
</comment>
<evidence type="ECO:0000256" key="5">
    <source>
        <dbReference type="ARBA" id="ARBA00022857"/>
    </source>
</evidence>
<dbReference type="InterPro" id="IPR008143">
    <property type="entry name" value="Ala_DH/PNT_CS2"/>
</dbReference>
<dbReference type="EC" id="7.1.1.1" evidence="3"/>
<sequence>MLIAIAAETHPGEHRVAATPETVKKYLAQGHTVRVEPGAGLAAAIADAQYVAAGATLVPAESLYAGADVVLRVRAPSEAALAAIPDGATVVALFEAHRYPHRRWLADKRLTAFALERIPRTTRAQAMDVLSSQANVAGYRAVLKAVQHYPRFMPMLMTAAGTVKPARVLILGAGVAGLQAIATARRLGAMVEAFDVRPAAREQVESLGARFVEVPSSEAEQLSSQSAAGYARAMSDDYQARQATLIAARACEADIVIATAQIPGQPAPLLLTEAMVTAMKPGSVIVDLAVDSGGNCALASPDGCHVTAGGVTVLGCGNLAAELAADASALYARNVLAFTALLADQAGHLAPDLADDILAATCIAHRGELMPI</sequence>
<dbReference type="PRINTS" id="PR00368">
    <property type="entry name" value="FADPNR"/>
</dbReference>